<evidence type="ECO:0000313" key="2">
    <source>
        <dbReference type="EMBL" id="PTQ33489.1"/>
    </source>
</evidence>
<dbReference type="OrthoDB" id="10317235at2759"/>
<proteinExistence type="predicted"/>
<protein>
    <recommendedName>
        <fullName evidence="4">Bifunctional inhibitor/plant lipid transfer protein/seed storage helical domain-containing protein</fullName>
    </recommendedName>
</protein>
<sequence>MAKLNSLSVTLVSVLLLGLCVQFRAVHAQCTRECNRDFIKQGLVGGKSPCLAKQDIKEPCPLDGCCYSLGTLYTVADSCICQFIKENGLNLSQFMQLFRKCGGRLLKC</sequence>
<dbReference type="AlphaFoldDB" id="A0A2R6WI21"/>
<dbReference type="SUPFAM" id="SSF47699">
    <property type="entry name" value="Bifunctional inhibitor/lipid-transfer protein/seed storage 2S albumin"/>
    <property type="match status" value="1"/>
</dbReference>
<evidence type="ECO:0000256" key="1">
    <source>
        <dbReference type="SAM" id="SignalP"/>
    </source>
</evidence>
<name>A0A2R6WI21_MARPO</name>
<dbReference type="Proteomes" id="UP000244005">
    <property type="component" value="Unassembled WGS sequence"/>
</dbReference>
<gene>
    <name evidence="2" type="ORF">MARPO_0088s0035</name>
</gene>
<dbReference type="Gramene" id="Mp7g02530.1">
    <property type="protein sequence ID" value="Mp7g02530.1.cds1"/>
    <property type="gene ID" value="Mp7g02530"/>
</dbReference>
<evidence type="ECO:0008006" key="4">
    <source>
        <dbReference type="Google" id="ProtNLM"/>
    </source>
</evidence>
<dbReference type="EMBL" id="KZ772760">
    <property type="protein sequence ID" value="PTQ33489.1"/>
    <property type="molecule type" value="Genomic_DNA"/>
</dbReference>
<feature type="chain" id="PRO_5015333280" description="Bifunctional inhibitor/plant lipid transfer protein/seed storage helical domain-containing protein" evidence="1">
    <location>
        <begin position="29"/>
        <end position="108"/>
    </location>
</feature>
<reference evidence="3" key="1">
    <citation type="journal article" date="2017" name="Cell">
        <title>Insights into land plant evolution garnered from the Marchantia polymorpha genome.</title>
        <authorList>
            <person name="Bowman J.L."/>
            <person name="Kohchi T."/>
            <person name="Yamato K.T."/>
            <person name="Jenkins J."/>
            <person name="Shu S."/>
            <person name="Ishizaki K."/>
            <person name="Yamaoka S."/>
            <person name="Nishihama R."/>
            <person name="Nakamura Y."/>
            <person name="Berger F."/>
            <person name="Adam C."/>
            <person name="Aki S.S."/>
            <person name="Althoff F."/>
            <person name="Araki T."/>
            <person name="Arteaga-Vazquez M.A."/>
            <person name="Balasubrmanian S."/>
            <person name="Barry K."/>
            <person name="Bauer D."/>
            <person name="Boehm C.R."/>
            <person name="Briginshaw L."/>
            <person name="Caballero-Perez J."/>
            <person name="Catarino B."/>
            <person name="Chen F."/>
            <person name="Chiyoda S."/>
            <person name="Chovatia M."/>
            <person name="Davies K.M."/>
            <person name="Delmans M."/>
            <person name="Demura T."/>
            <person name="Dierschke T."/>
            <person name="Dolan L."/>
            <person name="Dorantes-Acosta A.E."/>
            <person name="Eklund D.M."/>
            <person name="Florent S.N."/>
            <person name="Flores-Sandoval E."/>
            <person name="Fujiyama A."/>
            <person name="Fukuzawa H."/>
            <person name="Galik B."/>
            <person name="Grimanelli D."/>
            <person name="Grimwood J."/>
            <person name="Grossniklaus U."/>
            <person name="Hamada T."/>
            <person name="Haseloff J."/>
            <person name="Hetherington A.J."/>
            <person name="Higo A."/>
            <person name="Hirakawa Y."/>
            <person name="Hundley H.N."/>
            <person name="Ikeda Y."/>
            <person name="Inoue K."/>
            <person name="Inoue S.I."/>
            <person name="Ishida S."/>
            <person name="Jia Q."/>
            <person name="Kakita M."/>
            <person name="Kanazawa T."/>
            <person name="Kawai Y."/>
            <person name="Kawashima T."/>
            <person name="Kennedy M."/>
            <person name="Kinose K."/>
            <person name="Kinoshita T."/>
            <person name="Kohara Y."/>
            <person name="Koide E."/>
            <person name="Komatsu K."/>
            <person name="Kopischke S."/>
            <person name="Kubo M."/>
            <person name="Kyozuka J."/>
            <person name="Lagercrantz U."/>
            <person name="Lin S.S."/>
            <person name="Lindquist E."/>
            <person name="Lipzen A.M."/>
            <person name="Lu C.W."/>
            <person name="De Luna E."/>
            <person name="Martienssen R.A."/>
            <person name="Minamino N."/>
            <person name="Mizutani M."/>
            <person name="Mizutani M."/>
            <person name="Mochizuki N."/>
            <person name="Monte I."/>
            <person name="Mosher R."/>
            <person name="Nagasaki H."/>
            <person name="Nakagami H."/>
            <person name="Naramoto S."/>
            <person name="Nishitani K."/>
            <person name="Ohtani M."/>
            <person name="Okamoto T."/>
            <person name="Okumura M."/>
            <person name="Phillips J."/>
            <person name="Pollak B."/>
            <person name="Reinders A."/>
            <person name="Rovekamp M."/>
            <person name="Sano R."/>
            <person name="Sawa S."/>
            <person name="Schmid M.W."/>
            <person name="Shirakawa M."/>
            <person name="Solano R."/>
            <person name="Spunde A."/>
            <person name="Suetsugu N."/>
            <person name="Sugano S."/>
            <person name="Sugiyama A."/>
            <person name="Sun R."/>
            <person name="Suzuki Y."/>
            <person name="Takenaka M."/>
            <person name="Takezawa D."/>
            <person name="Tomogane H."/>
            <person name="Tsuzuki M."/>
            <person name="Ueda T."/>
            <person name="Umeda M."/>
            <person name="Ward J.M."/>
            <person name="Watanabe Y."/>
            <person name="Yazaki K."/>
            <person name="Yokoyama R."/>
            <person name="Yoshitake Y."/>
            <person name="Yotsui I."/>
            <person name="Zachgo S."/>
            <person name="Schmutz J."/>
        </authorList>
    </citation>
    <scope>NUCLEOTIDE SEQUENCE [LARGE SCALE GENOMIC DNA]</scope>
    <source>
        <strain evidence="3">Tak-1</strain>
    </source>
</reference>
<dbReference type="InterPro" id="IPR036312">
    <property type="entry name" value="Bifun_inhib/LTP/seed_sf"/>
</dbReference>
<keyword evidence="3" id="KW-1185">Reference proteome</keyword>
<accession>A0A2R6WI21</accession>
<evidence type="ECO:0000313" key="3">
    <source>
        <dbReference type="Proteomes" id="UP000244005"/>
    </source>
</evidence>
<keyword evidence="1" id="KW-0732">Signal</keyword>
<feature type="signal peptide" evidence="1">
    <location>
        <begin position="1"/>
        <end position="28"/>
    </location>
</feature>
<organism evidence="2 3">
    <name type="scientific">Marchantia polymorpha</name>
    <name type="common">Common liverwort</name>
    <name type="synonym">Marchantia aquatica</name>
    <dbReference type="NCBI Taxonomy" id="3197"/>
    <lineage>
        <taxon>Eukaryota</taxon>
        <taxon>Viridiplantae</taxon>
        <taxon>Streptophyta</taxon>
        <taxon>Embryophyta</taxon>
        <taxon>Marchantiophyta</taxon>
        <taxon>Marchantiopsida</taxon>
        <taxon>Marchantiidae</taxon>
        <taxon>Marchantiales</taxon>
        <taxon>Marchantiaceae</taxon>
        <taxon>Marchantia</taxon>
    </lineage>
</organism>